<dbReference type="PANTHER" id="PTHR30590:SF2">
    <property type="entry name" value="INNER MEMBRANE PROTEIN"/>
    <property type="match status" value="1"/>
</dbReference>
<feature type="transmembrane region" description="Helical" evidence="1">
    <location>
        <begin position="12"/>
        <end position="31"/>
    </location>
</feature>
<evidence type="ECO:0000256" key="1">
    <source>
        <dbReference type="SAM" id="Phobius"/>
    </source>
</evidence>
<keyword evidence="4" id="KW-1185">Reference proteome</keyword>
<feature type="transmembrane region" description="Helical" evidence="1">
    <location>
        <begin position="110"/>
        <end position="126"/>
    </location>
</feature>
<keyword evidence="1" id="KW-1133">Transmembrane helix</keyword>
<sequence length="380" mass="41584">MTTATKRIDALDVLRGVAILGTLGTNIWIFTMPFGGGGEASAFDVESVLRFLANGKFLGMLTLMFGIGLELQYRSALRRGMRWPGWYLWRSALLLVEGLLHYILIFEYDVLMGYAVTSVIVAYLVGRSDRAVRAWMTTMAALHLLMIGAATAAAFAGGTAAPDLGTIGTIQGTWFDQVMTRIKEPFTYRIESVFIIPMSIVMFLAGSRLYRAGILENSTRGAALRTRVMVVGLGAGLPLNVATSFTHPALFLADRYLAAPLVAAGLIALVTAVVFRLGEHPGVLRTALTNVGRTALTSYMLQNLVAGLLCYSWGLNLAESLASARPWWVIGAWTAICAFLMVSATLWLRRFPRGPMEAAWQWAYLKPQPKRQSPREKIPA</sequence>
<feature type="transmembrane region" description="Helical" evidence="1">
    <location>
        <begin position="327"/>
        <end position="348"/>
    </location>
</feature>
<evidence type="ECO:0000313" key="4">
    <source>
        <dbReference type="Proteomes" id="UP000606172"/>
    </source>
</evidence>
<protein>
    <recommendedName>
        <fullName evidence="2">DUF418 domain-containing protein</fullName>
    </recommendedName>
</protein>
<evidence type="ECO:0000259" key="2">
    <source>
        <dbReference type="Pfam" id="PF04235"/>
    </source>
</evidence>
<dbReference type="Proteomes" id="UP000606172">
    <property type="component" value="Unassembled WGS sequence"/>
</dbReference>
<proteinExistence type="predicted"/>
<comment type="caution">
    <text evidence="3">The sequence shown here is derived from an EMBL/GenBank/DDBJ whole genome shotgun (WGS) entry which is preliminary data.</text>
</comment>
<feature type="transmembrane region" description="Helical" evidence="1">
    <location>
        <begin position="228"/>
        <end position="250"/>
    </location>
</feature>
<dbReference type="InterPro" id="IPR052529">
    <property type="entry name" value="Bact_Transport_Assoc"/>
</dbReference>
<dbReference type="Pfam" id="PF04235">
    <property type="entry name" value="DUF418"/>
    <property type="match status" value="1"/>
</dbReference>
<feature type="transmembrane region" description="Helical" evidence="1">
    <location>
        <begin position="256"/>
        <end position="275"/>
    </location>
</feature>
<keyword evidence="1" id="KW-0472">Membrane</keyword>
<feature type="domain" description="DUF418" evidence="2">
    <location>
        <begin position="209"/>
        <end position="364"/>
    </location>
</feature>
<reference evidence="3" key="1">
    <citation type="submission" date="2021-01" db="EMBL/GenBank/DDBJ databases">
        <title>Whole genome shotgun sequence of Sinosporangium siamense NBRC 109515.</title>
        <authorList>
            <person name="Komaki H."/>
            <person name="Tamura T."/>
        </authorList>
    </citation>
    <scope>NUCLEOTIDE SEQUENCE</scope>
    <source>
        <strain evidence="3">NBRC 109515</strain>
    </source>
</reference>
<dbReference type="AlphaFoldDB" id="A0A919RER7"/>
<dbReference type="InterPro" id="IPR007349">
    <property type="entry name" value="DUF418"/>
</dbReference>
<dbReference type="RefSeq" id="WP_239128703.1">
    <property type="nucleotide sequence ID" value="NZ_BOOW01000009.1"/>
</dbReference>
<organism evidence="3 4">
    <name type="scientific">Sinosporangium siamense</name>
    <dbReference type="NCBI Taxonomy" id="1367973"/>
    <lineage>
        <taxon>Bacteria</taxon>
        <taxon>Bacillati</taxon>
        <taxon>Actinomycetota</taxon>
        <taxon>Actinomycetes</taxon>
        <taxon>Streptosporangiales</taxon>
        <taxon>Streptosporangiaceae</taxon>
        <taxon>Sinosporangium</taxon>
    </lineage>
</organism>
<dbReference type="EMBL" id="BOOW01000009">
    <property type="protein sequence ID" value="GII91460.1"/>
    <property type="molecule type" value="Genomic_DNA"/>
</dbReference>
<feature type="transmembrane region" description="Helical" evidence="1">
    <location>
        <begin position="138"/>
        <end position="156"/>
    </location>
</feature>
<feature type="transmembrane region" description="Helical" evidence="1">
    <location>
        <begin position="186"/>
        <end position="207"/>
    </location>
</feature>
<feature type="transmembrane region" description="Helical" evidence="1">
    <location>
        <begin position="51"/>
        <end position="73"/>
    </location>
</feature>
<feature type="transmembrane region" description="Helical" evidence="1">
    <location>
        <begin position="296"/>
        <end position="315"/>
    </location>
</feature>
<accession>A0A919RER7</accession>
<gene>
    <name evidence="3" type="ORF">Ssi02_16910</name>
</gene>
<evidence type="ECO:0000313" key="3">
    <source>
        <dbReference type="EMBL" id="GII91460.1"/>
    </source>
</evidence>
<name>A0A919RER7_9ACTN</name>
<keyword evidence="1" id="KW-0812">Transmembrane</keyword>
<dbReference type="PANTHER" id="PTHR30590">
    <property type="entry name" value="INNER MEMBRANE PROTEIN"/>
    <property type="match status" value="1"/>
</dbReference>
<feature type="transmembrane region" description="Helical" evidence="1">
    <location>
        <begin position="85"/>
        <end position="104"/>
    </location>
</feature>